<name>A0A0D2JYG6_9CHLO</name>
<evidence type="ECO:0000313" key="3">
    <source>
        <dbReference type="Proteomes" id="UP000054498"/>
    </source>
</evidence>
<dbReference type="SUPFAM" id="SSF103473">
    <property type="entry name" value="MFS general substrate transporter"/>
    <property type="match status" value="1"/>
</dbReference>
<keyword evidence="1" id="KW-0812">Transmembrane</keyword>
<feature type="transmembrane region" description="Helical" evidence="1">
    <location>
        <begin position="12"/>
        <end position="35"/>
    </location>
</feature>
<accession>A0A0D2JYG6</accession>
<dbReference type="AlphaFoldDB" id="A0A0D2JYG6"/>
<protein>
    <submittedName>
        <fullName evidence="2">Major facilitator transporter</fullName>
    </submittedName>
</protein>
<feature type="transmembrane region" description="Helical" evidence="1">
    <location>
        <begin position="238"/>
        <end position="258"/>
    </location>
</feature>
<dbReference type="InterPro" id="IPR036259">
    <property type="entry name" value="MFS_trans_sf"/>
</dbReference>
<dbReference type="RefSeq" id="XP_013902622.1">
    <property type="nucleotide sequence ID" value="XM_014047168.1"/>
</dbReference>
<feature type="transmembrane region" description="Helical" evidence="1">
    <location>
        <begin position="47"/>
        <end position="65"/>
    </location>
</feature>
<dbReference type="PANTHER" id="PTHR23547:SF1">
    <property type="entry name" value="MAJOR FACILITATOR SUPERFAMILY MFS_1"/>
    <property type="match status" value="1"/>
</dbReference>
<proteinExistence type="predicted"/>
<feature type="transmembrane region" description="Helical" evidence="1">
    <location>
        <begin position="278"/>
        <end position="299"/>
    </location>
</feature>
<dbReference type="InterPro" id="IPR047769">
    <property type="entry name" value="MFS_ArsJ"/>
</dbReference>
<keyword evidence="1" id="KW-0472">Membrane</keyword>
<dbReference type="EMBL" id="KK100819">
    <property type="protein sequence ID" value="KIZ03603.1"/>
    <property type="molecule type" value="Genomic_DNA"/>
</dbReference>
<feature type="transmembrane region" description="Helical" evidence="1">
    <location>
        <begin position="311"/>
        <end position="333"/>
    </location>
</feature>
<sequence>MIVLLHAYRLGFSAWQTAVMFTLYEVAGVVTNLLAGLMGAKWGIKTTLLTGLTLQLAGIGMLFGWRSEWSTPEYQGTAIIFVTVAQMLCGVAKDLTKLGGKTVTKLVTPDEQQVGGPTAAHLEVQSRLFKIVSFITGFKNSMKGVGYFIGAAALTYSYYFALGILLALIVAAMPWAAVGLSNQLGRARKENITLRTLLLQRHNVNVLSAARFFLFGCRDMWFEVPLPFFLRDARYGFGWERVVVGAVLAAFIIGYGQVQSWTPQAVLQPLRQSPANKYVALLWNAALVLCPAYLAAVLLGSNIYSGRDMPAMIGTFIPGLAAFCVVFAVNSSVHSYLIVRYAEGDKVAMNVGFYYMANAMGRLTGTLASGALYTFTGATLVQGFGHCFLASTAFAAVSTLITTLIRDDKGGLACGACLQLVAPPRDTAEAASVAKIARPDSGISKGPVHSRSKAAATVAFGLKLLAEPASI</sequence>
<feature type="transmembrane region" description="Helical" evidence="1">
    <location>
        <begin position="387"/>
        <end position="405"/>
    </location>
</feature>
<dbReference type="KEGG" id="mng:MNEG_4349"/>
<evidence type="ECO:0000256" key="1">
    <source>
        <dbReference type="SAM" id="Phobius"/>
    </source>
</evidence>
<keyword evidence="3" id="KW-1185">Reference proteome</keyword>
<dbReference type="Gene3D" id="1.20.1250.20">
    <property type="entry name" value="MFS general substrate transporter like domains"/>
    <property type="match status" value="1"/>
</dbReference>
<feature type="transmembrane region" description="Helical" evidence="1">
    <location>
        <begin position="353"/>
        <end position="375"/>
    </location>
</feature>
<dbReference type="Proteomes" id="UP000054498">
    <property type="component" value="Unassembled WGS sequence"/>
</dbReference>
<dbReference type="PANTHER" id="PTHR23547">
    <property type="entry name" value="MAJOR FACILITATOR SUPERFAMILY DOMAIN, GENERAL SUBSTRATE TRANSPORTER"/>
    <property type="match status" value="1"/>
</dbReference>
<keyword evidence="1" id="KW-1133">Transmembrane helix</keyword>
<reference evidence="2 3" key="1">
    <citation type="journal article" date="2013" name="BMC Genomics">
        <title>Reconstruction of the lipid metabolism for the microalga Monoraphidium neglectum from its genome sequence reveals characteristics suitable for biofuel production.</title>
        <authorList>
            <person name="Bogen C."/>
            <person name="Al-Dilaimi A."/>
            <person name="Albersmeier A."/>
            <person name="Wichmann J."/>
            <person name="Grundmann M."/>
            <person name="Rupp O."/>
            <person name="Lauersen K.J."/>
            <person name="Blifernez-Klassen O."/>
            <person name="Kalinowski J."/>
            <person name="Goesmann A."/>
            <person name="Mussgnug J.H."/>
            <person name="Kruse O."/>
        </authorList>
    </citation>
    <scope>NUCLEOTIDE SEQUENCE [LARGE SCALE GENOMIC DNA]</scope>
    <source>
        <strain evidence="2 3">SAG 48.87</strain>
    </source>
</reference>
<organism evidence="2 3">
    <name type="scientific">Monoraphidium neglectum</name>
    <dbReference type="NCBI Taxonomy" id="145388"/>
    <lineage>
        <taxon>Eukaryota</taxon>
        <taxon>Viridiplantae</taxon>
        <taxon>Chlorophyta</taxon>
        <taxon>core chlorophytes</taxon>
        <taxon>Chlorophyceae</taxon>
        <taxon>CS clade</taxon>
        <taxon>Sphaeropleales</taxon>
        <taxon>Selenastraceae</taxon>
        <taxon>Monoraphidium</taxon>
    </lineage>
</organism>
<dbReference type="OrthoDB" id="196955at2759"/>
<evidence type="ECO:0000313" key="2">
    <source>
        <dbReference type="EMBL" id="KIZ03603.1"/>
    </source>
</evidence>
<dbReference type="GeneID" id="25737227"/>
<feature type="transmembrane region" description="Helical" evidence="1">
    <location>
        <begin position="156"/>
        <end position="180"/>
    </location>
</feature>
<gene>
    <name evidence="2" type="ORF">MNEG_4349</name>
</gene>